<dbReference type="InterPro" id="IPR020843">
    <property type="entry name" value="ER"/>
</dbReference>
<comment type="caution">
    <text evidence="2">The sequence shown here is derived from an EMBL/GenBank/DDBJ whole genome shotgun (WGS) entry which is preliminary data.</text>
</comment>
<organism evidence="2 3">
    <name type="scientific">Mycena maculata</name>
    <dbReference type="NCBI Taxonomy" id="230809"/>
    <lineage>
        <taxon>Eukaryota</taxon>
        <taxon>Fungi</taxon>
        <taxon>Dikarya</taxon>
        <taxon>Basidiomycota</taxon>
        <taxon>Agaricomycotina</taxon>
        <taxon>Agaricomycetes</taxon>
        <taxon>Agaricomycetidae</taxon>
        <taxon>Agaricales</taxon>
        <taxon>Marasmiineae</taxon>
        <taxon>Mycenaceae</taxon>
        <taxon>Mycena</taxon>
    </lineage>
</organism>
<reference evidence="2" key="1">
    <citation type="submission" date="2023-03" db="EMBL/GenBank/DDBJ databases">
        <title>Massive genome expansion in bonnet fungi (Mycena s.s.) driven by repeated elements and novel gene families across ecological guilds.</title>
        <authorList>
            <consortium name="Lawrence Berkeley National Laboratory"/>
            <person name="Harder C.B."/>
            <person name="Miyauchi S."/>
            <person name="Viragh M."/>
            <person name="Kuo A."/>
            <person name="Thoen E."/>
            <person name="Andreopoulos B."/>
            <person name="Lu D."/>
            <person name="Skrede I."/>
            <person name="Drula E."/>
            <person name="Henrissat B."/>
            <person name="Morin E."/>
            <person name="Kohler A."/>
            <person name="Barry K."/>
            <person name="LaButti K."/>
            <person name="Morin E."/>
            <person name="Salamov A."/>
            <person name="Lipzen A."/>
            <person name="Mereny Z."/>
            <person name="Hegedus B."/>
            <person name="Baldrian P."/>
            <person name="Stursova M."/>
            <person name="Weitz H."/>
            <person name="Taylor A."/>
            <person name="Grigoriev I.V."/>
            <person name="Nagy L.G."/>
            <person name="Martin F."/>
            <person name="Kauserud H."/>
        </authorList>
    </citation>
    <scope>NUCLEOTIDE SEQUENCE</scope>
    <source>
        <strain evidence="2">CBHHK188m</strain>
    </source>
</reference>
<dbReference type="Pfam" id="PF08240">
    <property type="entry name" value="ADH_N"/>
    <property type="match status" value="1"/>
</dbReference>
<dbReference type="EMBL" id="JARJLG010000222">
    <property type="protein sequence ID" value="KAJ7726159.1"/>
    <property type="molecule type" value="Genomic_DNA"/>
</dbReference>
<dbReference type="InterPro" id="IPR052711">
    <property type="entry name" value="Zinc_ADH-like"/>
</dbReference>
<dbReference type="SUPFAM" id="SSF51735">
    <property type="entry name" value="NAD(P)-binding Rossmann-fold domains"/>
    <property type="match status" value="1"/>
</dbReference>
<dbReference type="Gene3D" id="3.90.180.10">
    <property type="entry name" value="Medium-chain alcohol dehydrogenases, catalytic domain"/>
    <property type="match status" value="2"/>
</dbReference>
<dbReference type="Proteomes" id="UP001215280">
    <property type="component" value="Unassembled WGS sequence"/>
</dbReference>
<proteinExistence type="predicted"/>
<dbReference type="InterPro" id="IPR013154">
    <property type="entry name" value="ADH-like_N"/>
</dbReference>
<dbReference type="Pfam" id="PF00107">
    <property type="entry name" value="ADH_zinc_N"/>
    <property type="match status" value="1"/>
</dbReference>
<evidence type="ECO:0000313" key="2">
    <source>
        <dbReference type="EMBL" id="KAJ7726159.1"/>
    </source>
</evidence>
<sequence>MASAIPRTAKALILRKSPAGRSPSYHDVALVEQPIPTLKPGELLVEMSAAAFNHRDLRIRKGMVPRIAIGSTLGSNSAGKVIAAADSTDPLLGKRVFLTPMRGWESDPNGPAFCSKSNIPPLGTFAEYVVVERTEALPTPSHLTDKQAAAWPIAGLTAWRYQLIHDYLKRPSSLHRKGNIWPCARRSRPKRPHHGHRRRHRACRLQLCVAMGASVYVTSGSAEEIGKAVKLGTKGGVSYKDDTWPALLGALLKKDTPTRPTLDAVIDSSGAEIMGKTSAYLKHAGKVVCYGMTVAPTISITMREVMRHQQLLGLSASRAGLTAPTAFLAEHKIVPIVSTVLEGLEEAERGFEMMRSGEQFGKIVIRIAAENAKARL</sequence>
<gene>
    <name evidence="2" type="ORF">DFH07DRAFT_871693</name>
</gene>
<dbReference type="PANTHER" id="PTHR45033">
    <property type="match status" value="1"/>
</dbReference>
<keyword evidence="3" id="KW-1185">Reference proteome</keyword>
<evidence type="ECO:0000259" key="1">
    <source>
        <dbReference type="SMART" id="SM00829"/>
    </source>
</evidence>
<dbReference type="SMART" id="SM00829">
    <property type="entry name" value="PKS_ER"/>
    <property type="match status" value="1"/>
</dbReference>
<dbReference type="InterPro" id="IPR013149">
    <property type="entry name" value="ADH-like_C"/>
</dbReference>
<dbReference type="PANTHER" id="PTHR45033:SF3">
    <property type="entry name" value="DEHYDROGENASE, PUTATIVE (AFU_ORTHOLOGUE AFUA_2G13270)-RELATED"/>
    <property type="match status" value="1"/>
</dbReference>
<dbReference type="InterPro" id="IPR036291">
    <property type="entry name" value="NAD(P)-bd_dom_sf"/>
</dbReference>
<dbReference type="AlphaFoldDB" id="A0AAD7MP94"/>
<dbReference type="GO" id="GO:0016491">
    <property type="term" value="F:oxidoreductase activity"/>
    <property type="evidence" value="ECO:0007669"/>
    <property type="project" value="InterPro"/>
</dbReference>
<dbReference type="SUPFAM" id="SSF50129">
    <property type="entry name" value="GroES-like"/>
    <property type="match status" value="1"/>
</dbReference>
<protein>
    <submittedName>
        <fullName evidence="2">NAD-P-binding protein</fullName>
    </submittedName>
</protein>
<accession>A0AAD7MP94</accession>
<dbReference type="Gene3D" id="3.40.50.720">
    <property type="entry name" value="NAD(P)-binding Rossmann-like Domain"/>
    <property type="match status" value="1"/>
</dbReference>
<dbReference type="InterPro" id="IPR011032">
    <property type="entry name" value="GroES-like_sf"/>
</dbReference>
<name>A0AAD7MP94_9AGAR</name>
<feature type="domain" description="Enoyl reductase (ER)" evidence="1">
    <location>
        <begin position="23"/>
        <end position="365"/>
    </location>
</feature>
<evidence type="ECO:0000313" key="3">
    <source>
        <dbReference type="Proteomes" id="UP001215280"/>
    </source>
</evidence>